<keyword evidence="2" id="KW-1185">Reference proteome</keyword>
<dbReference type="Proteomes" id="UP001610104">
    <property type="component" value="Unassembled WGS sequence"/>
</dbReference>
<sequence length="46" mass="5689">METSLNYNFQRKSKNHVDWLLNIIKSEKYYQIEAIILNNQQEVRFK</sequence>
<reference evidence="1 2" key="1">
    <citation type="submission" date="2024-02" db="EMBL/GenBank/DDBJ databases">
        <title>A Gaetbulibacter species isolated from tidal flats and genomic insights of their niches.</title>
        <authorList>
            <person name="Ye Y."/>
        </authorList>
    </citation>
    <scope>NUCLEOTIDE SEQUENCE [LARGE SCALE GENOMIC DNA]</scope>
    <source>
        <strain evidence="1 2">KEM-8</strain>
    </source>
</reference>
<accession>A0ABW7MSY4</accession>
<gene>
    <name evidence="1" type="ORF">V8G56_13085</name>
</gene>
<comment type="caution">
    <text evidence="1">The sequence shown here is derived from an EMBL/GenBank/DDBJ whole genome shotgun (WGS) entry which is preliminary data.</text>
</comment>
<protein>
    <submittedName>
        <fullName evidence="1">Uncharacterized protein</fullName>
    </submittedName>
</protein>
<dbReference type="EMBL" id="JBAWKC010000004">
    <property type="protein sequence ID" value="MFH6769680.1"/>
    <property type="molecule type" value="Genomic_DNA"/>
</dbReference>
<organism evidence="1 2">
    <name type="scientific">Gaetbulibacter aquiaggeris</name>
    <dbReference type="NCBI Taxonomy" id="1735373"/>
    <lineage>
        <taxon>Bacteria</taxon>
        <taxon>Pseudomonadati</taxon>
        <taxon>Bacteroidota</taxon>
        <taxon>Flavobacteriia</taxon>
        <taxon>Flavobacteriales</taxon>
        <taxon>Flavobacteriaceae</taxon>
        <taxon>Gaetbulibacter</taxon>
    </lineage>
</organism>
<evidence type="ECO:0000313" key="1">
    <source>
        <dbReference type="EMBL" id="MFH6769680.1"/>
    </source>
</evidence>
<name>A0ABW7MSY4_9FLAO</name>
<evidence type="ECO:0000313" key="2">
    <source>
        <dbReference type="Proteomes" id="UP001610104"/>
    </source>
</evidence>
<proteinExistence type="predicted"/>
<dbReference type="RefSeq" id="WP_395438902.1">
    <property type="nucleotide sequence ID" value="NZ_JBAWKC010000004.1"/>
</dbReference>